<dbReference type="EMBL" id="ONZP01000557">
    <property type="protein sequence ID" value="SPJ87105.1"/>
    <property type="molecule type" value="Genomic_DNA"/>
</dbReference>
<dbReference type="AlphaFoldDB" id="A0AAE8MK17"/>
<dbReference type="Proteomes" id="UP001187734">
    <property type="component" value="Unassembled WGS sequence"/>
</dbReference>
<gene>
    <name evidence="1" type="ORF">FTOL_12130</name>
</gene>
<reference evidence="1" key="1">
    <citation type="submission" date="2018-03" db="EMBL/GenBank/DDBJ databases">
        <authorList>
            <person name="Guldener U."/>
        </authorList>
    </citation>
    <scope>NUCLEOTIDE SEQUENCE</scope>
</reference>
<proteinExistence type="predicted"/>
<name>A0AAE8MK17_9HYPO</name>
<organism evidence="1 2">
    <name type="scientific">Fusarium torulosum</name>
    <dbReference type="NCBI Taxonomy" id="33205"/>
    <lineage>
        <taxon>Eukaryota</taxon>
        <taxon>Fungi</taxon>
        <taxon>Dikarya</taxon>
        <taxon>Ascomycota</taxon>
        <taxon>Pezizomycotina</taxon>
        <taxon>Sordariomycetes</taxon>
        <taxon>Hypocreomycetidae</taxon>
        <taxon>Hypocreales</taxon>
        <taxon>Nectriaceae</taxon>
        <taxon>Fusarium</taxon>
    </lineage>
</organism>
<comment type="caution">
    <text evidence="1">The sequence shown here is derived from an EMBL/GenBank/DDBJ whole genome shotgun (WGS) entry which is preliminary data.</text>
</comment>
<keyword evidence="2" id="KW-1185">Reference proteome</keyword>
<sequence length="105" mass="11788">MATVSFPSQTDCLCEVDYSFLNREADLSELVTSQVFTNLRGSDGLPVSEREIFKHPWLAFDYSDDDKDIDDNENINGEKVEGSTLMNSLQNVRNWMLDSSSTGPS</sequence>
<evidence type="ECO:0000313" key="2">
    <source>
        <dbReference type="Proteomes" id="UP001187734"/>
    </source>
</evidence>
<accession>A0AAE8MK17</accession>
<evidence type="ECO:0000313" key="1">
    <source>
        <dbReference type="EMBL" id="SPJ87105.1"/>
    </source>
</evidence>
<protein>
    <submittedName>
        <fullName evidence="1">Uncharacterized protein</fullName>
    </submittedName>
</protein>